<name>A0A433UZ10_ANAVA</name>
<feature type="transmembrane region" description="Helical" evidence="1">
    <location>
        <begin position="36"/>
        <end position="56"/>
    </location>
</feature>
<evidence type="ECO:0000256" key="1">
    <source>
        <dbReference type="SAM" id="Phobius"/>
    </source>
</evidence>
<keyword evidence="1" id="KW-0472">Membrane</keyword>
<dbReference type="EMBL" id="RSCM01000002">
    <property type="protein sequence ID" value="RUS99114.1"/>
    <property type="molecule type" value="Genomic_DNA"/>
</dbReference>
<evidence type="ECO:0000313" key="3">
    <source>
        <dbReference type="Proteomes" id="UP000276103"/>
    </source>
</evidence>
<evidence type="ECO:0000313" key="2">
    <source>
        <dbReference type="EMBL" id="RUS99114.1"/>
    </source>
</evidence>
<comment type="caution">
    <text evidence="2">The sequence shown here is derived from an EMBL/GenBank/DDBJ whole genome shotgun (WGS) entry which is preliminary data.</text>
</comment>
<keyword evidence="3" id="KW-1185">Reference proteome</keyword>
<proteinExistence type="predicted"/>
<dbReference type="InterPro" id="IPR047961">
    <property type="entry name" value="Transp_suffix-like"/>
</dbReference>
<sequence>MQKLGLILIIVSFLPWLTIAVIVPFLPISVAQKALLVPALLVLAEVIFWLGVLLVGKEVAQRYRRYLSVRYLKILLRKFRRRRNKRAK</sequence>
<dbReference type="AlphaFoldDB" id="A0A433UZ10"/>
<dbReference type="NCBIfam" id="NF033684">
    <property type="entry name" value="suffix_2_RND"/>
    <property type="match status" value="1"/>
</dbReference>
<protein>
    <recommendedName>
        <fullName evidence="4">Transporter suffix domain-containing protein</fullName>
    </recommendedName>
</protein>
<reference evidence="2 3" key="1">
    <citation type="journal article" date="2019" name="Genome Biol. Evol.">
        <title>Day and night: Metabolic profiles and evolutionary relationships of six axenic non-marine cyanobacteria.</title>
        <authorList>
            <person name="Will S.E."/>
            <person name="Henke P."/>
            <person name="Boedeker C."/>
            <person name="Huang S."/>
            <person name="Brinkmann H."/>
            <person name="Rohde M."/>
            <person name="Jarek M."/>
            <person name="Friedl T."/>
            <person name="Seufert S."/>
            <person name="Schumacher M."/>
            <person name="Overmann J."/>
            <person name="Neumann-Schaal M."/>
            <person name="Petersen J."/>
        </authorList>
    </citation>
    <scope>NUCLEOTIDE SEQUENCE [LARGE SCALE GENOMIC DNA]</scope>
    <source>
        <strain evidence="2 3">SAG 1403-4b</strain>
    </source>
</reference>
<evidence type="ECO:0008006" key="4">
    <source>
        <dbReference type="Google" id="ProtNLM"/>
    </source>
</evidence>
<gene>
    <name evidence="2" type="ORF">DSM107003_11330</name>
</gene>
<organism evidence="2 3">
    <name type="scientific">Trichormus variabilis SAG 1403-4b</name>
    <dbReference type="NCBI Taxonomy" id="447716"/>
    <lineage>
        <taxon>Bacteria</taxon>
        <taxon>Bacillati</taxon>
        <taxon>Cyanobacteriota</taxon>
        <taxon>Cyanophyceae</taxon>
        <taxon>Nostocales</taxon>
        <taxon>Nostocaceae</taxon>
        <taxon>Trichormus</taxon>
    </lineage>
</organism>
<keyword evidence="1" id="KW-0812">Transmembrane</keyword>
<keyword evidence="1" id="KW-1133">Transmembrane helix</keyword>
<accession>A0A433UZ10</accession>
<dbReference type="Proteomes" id="UP000276103">
    <property type="component" value="Unassembled WGS sequence"/>
</dbReference>